<reference evidence="2 3" key="1">
    <citation type="journal article" date="2014" name="Proc. Natl. Acad. Sci. U.S.A.">
        <title>Functional type 2 photosynthetic reaction centers found in the rare bacterial phylum Gemmatimonadetes.</title>
        <authorList>
            <person name="Zeng Y."/>
            <person name="Feng F."/>
            <person name="Medova H."/>
            <person name="Dean J."/>
            <person name="Koblizek M."/>
        </authorList>
    </citation>
    <scope>NUCLEOTIDE SEQUENCE [LARGE SCALE GENOMIC DNA]</scope>
    <source>
        <strain evidence="2 3">AP64</strain>
    </source>
</reference>
<keyword evidence="1" id="KW-0812">Transmembrane</keyword>
<evidence type="ECO:0000313" key="3">
    <source>
        <dbReference type="Proteomes" id="UP000076404"/>
    </source>
</evidence>
<dbReference type="Proteomes" id="UP000076404">
    <property type="component" value="Chromosome"/>
</dbReference>
<keyword evidence="1" id="KW-1133">Transmembrane helix</keyword>
<keyword evidence="1" id="KW-0472">Membrane</keyword>
<evidence type="ECO:0000313" key="2">
    <source>
        <dbReference type="EMBL" id="AMW04444.1"/>
    </source>
</evidence>
<name>A0A143BJ33_9BACT</name>
<accession>A0A143BJ33</accession>
<proteinExistence type="predicted"/>
<feature type="transmembrane region" description="Helical" evidence="1">
    <location>
        <begin position="31"/>
        <end position="54"/>
    </location>
</feature>
<feature type="transmembrane region" description="Helical" evidence="1">
    <location>
        <begin position="74"/>
        <end position="96"/>
    </location>
</feature>
<keyword evidence="3" id="KW-1185">Reference proteome</keyword>
<protein>
    <submittedName>
        <fullName evidence="2">Uncharacterized protein</fullName>
    </submittedName>
</protein>
<sequence length="132" mass="13740">MYIVQQVGDTLAVAIGSLDYLDVSLGRRRNVLSSVGAGTLIGGSTLALVSALSNSDSGCSSDEYCLFEFSRGDAAVLGGILGAVTGAFVGGIVGAVRHVDHWKRVPLPTLGERVSIRPQLSRRTGASVRMSF</sequence>
<reference evidence="2 3" key="2">
    <citation type="journal article" date="2016" name="Environ. Microbiol. Rep.">
        <title>Metagenomic evidence for the presence of phototrophic Gemmatimonadetes bacteria in diverse environments.</title>
        <authorList>
            <person name="Zeng Y."/>
            <person name="Baumbach J."/>
            <person name="Barbosa E.G."/>
            <person name="Azevedo V."/>
            <person name="Zhang C."/>
            <person name="Koblizek M."/>
        </authorList>
    </citation>
    <scope>NUCLEOTIDE SEQUENCE [LARGE SCALE GENOMIC DNA]</scope>
    <source>
        <strain evidence="2 3">AP64</strain>
    </source>
</reference>
<evidence type="ECO:0000256" key="1">
    <source>
        <dbReference type="SAM" id="Phobius"/>
    </source>
</evidence>
<organism evidence="2 3">
    <name type="scientific">Gemmatimonas phototrophica</name>
    <dbReference type="NCBI Taxonomy" id="1379270"/>
    <lineage>
        <taxon>Bacteria</taxon>
        <taxon>Pseudomonadati</taxon>
        <taxon>Gemmatimonadota</taxon>
        <taxon>Gemmatimonadia</taxon>
        <taxon>Gemmatimonadales</taxon>
        <taxon>Gemmatimonadaceae</taxon>
        <taxon>Gemmatimonas</taxon>
    </lineage>
</organism>
<dbReference type="AlphaFoldDB" id="A0A143BJ33"/>
<dbReference type="KEGG" id="gph:GEMMAAP_05500"/>
<gene>
    <name evidence="2" type="ORF">GEMMAAP_05500</name>
</gene>
<dbReference type="EMBL" id="CP011454">
    <property type="protein sequence ID" value="AMW04444.1"/>
    <property type="molecule type" value="Genomic_DNA"/>
</dbReference>